<keyword evidence="6" id="KW-1185">Reference proteome</keyword>
<evidence type="ECO:0000313" key="5">
    <source>
        <dbReference type="EMBL" id="CAE7516360.1"/>
    </source>
</evidence>
<dbReference type="InterPro" id="IPR029071">
    <property type="entry name" value="Ubiquitin-like_domsf"/>
</dbReference>
<accession>A0A812T987</accession>
<evidence type="ECO:0000256" key="3">
    <source>
        <dbReference type="SAM" id="MobiDB-lite"/>
    </source>
</evidence>
<keyword evidence="4" id="KW-0812">Transmembrane</keyword>
<keyword evidence="1" id="KW-0547">Nucleotide-binding</keyword>
<gene>
    <name evidence="5" type="primary">Rab3d</name>
    <name evidence="5" type="ORF">SNAT2548_LOCUS28903</name>
</gene>
<dbReference type="PROSITE" id="PS51419">
    <property type="entry name" value="RAB"/>
    <property type="match status" value="1"/>
</dbReference>
<dbReference type="Proteomes" id="UP000604046">
    <property type="component" value="Unassembled WGS sequence"/>
</dbReference>
<evidence type="ECO:0000256" key="4">
    <source>
        <dbReference type="SAM" id="Phobius"/>
    </source>
</evidence>
<dbReference type="AlphaFoldDB" id="A0A812T987"/>
<dbReference type="SUPFAM" id="SSF54236">
    <property type="entry name" value="Ubiquitin-like"/>
    <property type="match status" value="1"/>
</dbReference>
<dbReference type="SUPFAM" id="SSF52540">
    <property type="entry name" value="P-loop containing nucleoside triphosphate hydrolases"/>
    <property type="match status" value="1"/>
</dbReference>
<feature type="region of interest" description="Disordered" evidence="3">
    <location>
        <begin position="268"/>
        <end position="306"/>
    </location>
</feature>
<dbReference type="InterPro" id="IPR050227">
    <property type="entry name" value="Rab"/>
</dbReference>
<dbReference type="FunFam" id="3.40.50.300:FF:001447">
    <property type="entry name" value="Ras-related protein Rab-1B"/>
    <property type="match status" value="1"/>
</dbReference>
<dbReference type="SMART" id="SM00175">
    <property type="entry name" value="RAB"/>
    <property type="match status" value="1"/>
</dbReference>
<dbReference type="CDD" id="cd00154">
    <property type="entry name" value="Rab"/>
    <property type="match status" value="1"/>
</dbReference>
<reference evidence="5" key="1">
    <citation type="submission" date="2021-02" db="EMBL/GenBank/DDBJ databases">
        <authorList>
            <person name="Dougan E. K."/>
            <person name="Rhodes N."/>
            <person name="Thang M."/>
            <person name="Chan C."/>
        </authorList>
    </citation>
    <scope>NUCLEOTIDE SEQUENCE</scope>
</reference>
<dbReference type="GO" id="GO:0003924">
    <property type="term" value="F:GTPase activity"/>
    <property type="evidence" value="ECO:0007669"/>
    <property type="project" value="InterPro"/>
</dbReference>
<feature type="transmembrane region" description="Helical" evidence="4">
    <location>
        <begin position="410"/>
        <end position="428"/>
    </location>
</feature>
<keyword evidence="4" id="KW-0472">Membrane</keyword>
<keyword evidence="2" id="KW-0342">GTP-binding</keyword>
<dbReference type="Gene3D" id="3.40.50.300">
    <property type="entry name" value="P-loop containing nucleotide triphosphate hydrolases"/>
    <property type="match status" value="1"/>
</dbReference>
<dbReference type="PANTHER" id="PTHR47977">
    <property type="entry name" value="RAS-RELATED PROTEIN RAB"/>
    <property type="match status" value="1"/>
</dbReference>
<protein>
    <submittedName>
        <fullName evidence="5">Rab3d protein</fullName>
    </submittedName>
</protein>
<keyword evidence="4" id="KW-1133">Transmembrane helix</keyword>
<sequence length="524" mass="57608">MDWLCQRLRARAFCQRLRLAFSGGGRRLGTQSSAGSVLVKVRQPSGEVAFEEELPLGTTVRQVLVKLCTHSELSHPGQLTLLRGSEKLRIGASLAEVGLVEGDELLLVRGGLRTTYVRCHAPSNSEYMFRMMLLGPAATGKTAFLNQAARGTFDPLYICTIGVDFALCGFQAEDVGRIRLQLWDTSGQERFRTVTMSHCRNHADAYLVFFNLAERKTFDAMSQFVRDAKNMGSRRKEMILVIVGTHSDLDIVVSSEEAQAAADSFGATYHEPEDTSDVCIPLPSFSPPPKPVPRQPPPPPMPPDWSEWAWEKKKTELAAERLRRQCQEEEERAAPEPPKPRAAPPARGVPAPTEDLPNAWRPWRCPIFPWQKQAEERRPSKPSKTAVPGHTQKSPPADHGKGEPGRSENLASSFRVVLFVGFGFIFFFRSCGQKKRHNGPLTAAVYGKHAGEKLRHCDRDVACTSFLFLPGVFDHCVSQSEVSAGTVVLVKGTGSVAGIQLTKVVGSWAGSETTLGIGVVDKGH</sequence>
<comment type="caution">
    <text evidence="5">The sequence shown here is derived from an EMBL/GenBank/DDBJ whole genome shotgun (WGS) entry which is preliminary data.</text>
</comment>
<feature type="region of interest" description="Disordered" evidence="3">
    <location>
        <begin position="322"/>
        <end position="407"/>
    </location>
</feature>
<feature type="compositionally biased region" description="Pro residues" evidence="3">
    <location>
        <begin position="284"/>
        <end position="303"/>
    </location>
</feature>
<dbReference type="EMBL" id="CAJNDS010002536">
    <property type="protein sequence ID" value="CAE7516360.1"/>
    <property type="molecule type" value="Genomic_DNA"/>
</dbReference>
<dbReference type="SMART" id="SM00173">
    <property type="entry name" value="RAS"/>
    <property type="match status" value="1"/>
</dbReference>
<dbReference type="InterPro" id="IPR027417">
    <property type="entry name" value="P-loop_NTPase"/>
</dbReference>
<dbReference type="InterPro" id="IPR001806">
    <property type="entry name" value="Small_GTPase"/>
</dbReference>
<organism evidence="5 6">
    <name type="scientific">Symbiodinium natans</name>
    <dbReference type="NCBI Taxonomy" id="878477"/>
    <lineage>
        <taxon>Eukaryota</taxon>
        <taxon>Sar</taxon>
        <taxon>Alveolata</taxon>
        <taxon>Dinophyceae</taxon>
        <taxon>Suessiales</taxon>
        <taxon>Symbiodiniaceae</taxon>
        <taxon>Symbiodinium</taxon>
    </lineage>
</organism>
<dbReference type="GO" id="GO:0005525">
    <property type="term" value="F:GTP binding"/>
    <property type="evidence" value="ECO:0007669"/>
    <property type="project" value="UniProtKB-KW"/>
</dbReference>
<dbReference type="PRINTS" id="PR00449">
    <property type="entry name" value="RASTRNSFRMNG"/>
</dbReference>
<feature type="compositionally biased region" description="Basic and acidic residues" evidence="3">
    <location>
        <begin position="396"/>
        <end position="406"/>
    </location>
</feature>
<evidence type="ECO:0000256" key="1">
    <source>
        <dbReference type="ARBA" id="ARBA00022741"/>
    </source>
</evidence>
<dbReference type="Pfam" id="PF00071">
    <property type="entry name" value="Ras"/>
    <property type="match status" value="1"/>
</dbReference>
<dbReference type="OrthoDB" id="421062at2759"/>
<proteinExistence type="predicted"/>
<name>A0A812T987_9DINO</name>
<evidence type="ECO:0000313" key="6">
    <source>
        <dbReference type="Proteomes" id="UP000604046"/>
    </source>
</evidence>
<evidence type="ECO:0000256" key="2">
    <source>
        <dbReference type="ARBA" id="ARBA00023134"/>
    </source>
</evidence>